<keyword evidence="2" id="KW-0732">Signal</keyword>
<dbReference type="PANTHER" id="PTHR23201">
    <property type="entry name" value="EXTENSIN, PROLINE-RICH PROTEIN"/>
    <property type="match status" value="1"/>
</dbReference>
<evidence type="ECO:0000313" key="4">
    <source>
        <dbReference type="Proteomes" id="UP000077755"/>
    </source>
</evidence>
<evidence type="ECO:0000313" key="3">
    <source>
        <dbReference type="EMBL" id="WOG95194.1"/>
    </source>
</evidence>
<reference evidence="3" key="2">
    <citation type="submission" date="2022-03" db="EMBL/GenBank/DDBJ databases">
        <title>Draft title - Genomic analysis of global carrot germplasm unveils the trajectory of domestication and the origin of high carotenoid orange carrot.</title>
        <authorList>
            <person name="Iorizzo M."/>
            <person name="Ellison S."/>
            <person name="Senalik D."/>
            <person name="Macko-Podgorni A."/>
            <person name="Grzebelus D."/>
            <person name="Bostan H."/>
            <person name="Rolling W."/>
            <person name="Curaba J."/>
            <person name="Simon P."/>
        </authorList>
    </citation>
    <scope>NUCLEOTIDE SEQUENCE</scope>
    <source>
        <tissue evidence="3">Leaf</tissue>
    </source>
</reference>
<dbReference type="Proteomes" id="UP000077755">
    <property type="component" value="Chromosome 4"/>
</dbReference>
<evidence type="ECO:0000256" key="2">
    <source>
        <dbReference type="SAM" id="SignalP"/>
    </source>
</evidence>
<dbReference type="Pfam" id="PF02704">
    <property type="entry name" value="GASA"/>
    <property type="match status" value="1"/>
</dbReference>
<proteinExistence type="inferred from homology"/>
<dbReference type="AlphaFoldDB" id="A0AAF0WSX3"/>
<feature type="chain" id="PRO_5041945282" evidence="2">
    <location>
        <begin position="25"/>
        <end position="106"/>
    </location>
</feature>
<name>A0AAF0WSX3_DAUCS</name>
<accession>A0AAF0WSX3</accession>
<dbReference type="PANTHER" id="PTHR23201:SF12">
    <property type="entry name" value="OS05G0432200 PROTEIN"/>
    <property type="match status" value="1"/>
</dbReference>
<protein>
    <submittedName>
        <fullName evidence="3">Uncharacterized protein</fullName>
    </submittedName>
</protein>
<sequence length="106" mass="11778">MLVFNFLVLHFVCLISQTLNNMFGEPKPISEPPLTLGPVRMEGLMDCEGACTERCKETKRPNLCKRACGSCCLKCNCVPPGTSGNYDASCPCYFNLKTHNQIRKCP</sequence>
<dbReference type="EMBL" id="CP093346">
    <property type="protein sequence ID" value="WOG95194.1"/>
    <property type="molecule type" value="Genomic_DNA"/>
</dbReference>
<gene>
    <name evidence="3" type="ORF">DCAR_0414500</name>
</gene>
<dbReference type="InterPro" id="IPR003854">
    <property type="entry name" value="GASA"/>
</dbReference>
<keyword evidence="4" id="KW-1185">Reference proteome</keyword>
<organism evidence="3 4">
    <name type="scientific">Daucus carota subsp. sativus</name>
    <name type="common">Carrot</name>
    <dbReference type="NCBI Taxonomy" id="79200"/>
    <lineage>
        <taxon>Eukaryota</taxon>
        <taxon>Viridiplantae</taxon>
        <taxon>Streptophyta</taxon>
        <taxon>Embryophyta</taxon>
        <taxon>Tracheophyta</taxon>
        <taxon>Spermatophyta</taxon>
        <taxon>Magnoliopsida</taxon>
        <taxon>eudicotyledons</taxon>
        <taxon>Gunneridae</taxon>
        <taxon>Pentapetalae</taxon>
        <taxon>asterids</taxon>
        <taxon>campanulids</taxon>
        <taxon>Apiales</taxon>
        <taxon>Apiaceae</taxon>
        <taxon>Apioideae</taxon>
        <taxon>Scandiceae</taxon>
        <taxon>Daucinae</taxon>
        <taxon>Daucus</taxon>
        <taxon>Daucus sect. Daucus</taxon>
    </lineage>
</organism>
<comment type="similarity">
    <text evidence="1">Belongs to the GASA family.</text>
</comment>
<feature type="signal peptide" evidence="2">
    <location>
        <begin position="1"/>
        <end position="24"/>
    </location>
</feature>
<evidence type="ECO:0000256" key="1">
    <source>
        <dbReference type="ARBA" id="ARBA00010582"/>
    </source>
</evidence>
<reference evidence="3" key="1">
    <citation type="journal article" date="2016" name="Nat. Genet.">
        <title>A high-quality carrot genome assembly provides new insights into carotenoid accumulation and asterid genome evolution.</title>
        <authorList>
            <person name="Iorizzo M."/>
            <person name="Ellison S."/>
            <person name="Senalik D."/>
            <person name="Zeng P."/>
            <person name="Satapoomin P."/>
            <person name="Huang J."/>
            <person name="Bowman M."/>
            <person name="Iovene M."/>
            <person name="Sanseverino W."/>
            <person name="Cavagnaro P."/>
            <person name="Yildiz M."/>
            <person name="Macko-Podgorni A."/>
            <person name="Moranska E."/>
            <person name="Grzebelus E."/>
            <person name="Grzebelus D."/>
            <person name="Ashrafi H."/>
            <person name="Zheng Z."/>
            <person name="Cheng S."/>
            <person name="Spooner D."/>
            <person name="Van Deynze A."/>
            <person name="Simon P."/>
        </authorList>
    </citation>
    <scope>NUCLEOTIDE SEQUENCE</scope>
    <source>
        <tissue evidence="3">Leaf</tissue>
    </source>
</reference>